<comment type="caution">
    <text evidence="2">The sequence shown here is derived from an EMBL/GenBank/DDBJ whole genome shotgun (WGS) entry which is preliminary data.</text>
</comment>
<protein>
    <recommendedName>
        <fullName evidence="4">Leucine-rich repeat-containing protein 34</fullName>
    </recommendedName>
</protein>
<dbReference type="SMART" id="SM00368">
    <property type="entry name" value="LRR_RI"/>
    <property type="match status" value="5"/>
</dbReference>
<evidence type="ECO:0000313" key="3">
    <source>
        <dbReference type="Proteomes" id="UP000245119"/>
    </source>
</evidence>
<dbReference type="AlphaFoldDB" id="A0A2T7PTI6"/>
<proteinExistence type="predicted"/>
<reference evidence="2 3" key="1">
    <citation type="submission" date="2018-04" db="EMBL/GenBank/DDBJ databases">
        <title>The genome of golden apple snail Pomacea canaliculata provides insight into stress tolerance and invasive adaptation.</title>
        <authorList>
            <person name="Liu C."/>
            <person name="Liu B."/>
            <person name="Ren Y."/>
            <person name="Zhang Y."/>
            <person name="Wang H."/>
            <person name="Li S."/>
            <person name="Jiang F."/>
            <person name="Yin L."/>
            <person name="Zhang G."/>
            <person name="Qian W."/>
            <person name="Fan W."/>
        </authorList>
    </citation>
    <scope>NUCLEOTIDE SEQUENCE [LARGE SCALE GENOMIC DNA]</scope>
    <source>
        <strain evidence="2">SZHN2017</strain>
        <tissue evidence="2">Muscle</tissue>
    </source>
</reference>
<dbReference type="InterPro" id="IPR052201">
    <property type="entry name" value="LRR-containing_regulator"/>
</dbReference>
<dbReference type="PANTHER" id="PTHR24111">
    <property type="entry name" value="LEUCINE-RICH REPEAT-CONTAINING PROTEIN 34"/>
    <property type="match status" value="1"/>
</dbReference>
<keyword evidence="3" id="KW-1185">Reference proteome</keyword>
<accession>A0A2T7PTI6</accession>
<evidence type="ECO:0000313" key="2">
    <source>
        <dbReference type="EMBL" id="PVD36743.1"/>
    </source>
</evidence>
<dbReference type="Pfam" id="PF13516">
    <property type="entry name" value="LRR_6"/>
    <property type="match status" value="4"/>
</dbReference>
<dbReference type="Gene3D" id="3.80.10.10">
    <property type="entry name" value="Ribonuclease Inhibitor"/>
    <property type="match status" value="2"/>
</dbReference>
<organism evidence="2 3">
    <name type="scientific">Pomacea canaliculata</name>
    <name type="common">Golden apple snail</name>
    <dbReference type="NCBI Taxonomy" id="400727"/>
    <lineage>
        <taxon>Eukaryota</taxon>
        <taxon>Metazoa</taxon>
        <taxon>Spiralia</taxon>
        <taxon>Lophotrochozoa</taxon>
        <taxon>Mollusca</taxon>
        <taxon>Gastropoda</taxon>
        <taxon>Caenogastropoda</taxon>
        <taxon>Architaenioglossa</taxon>
        <taxon>Ampullarioidea</taxon>
        <taxon>Ampullariidae</taxon>
        <taxon>Pomacea</taxon>
    </lineage>
</organism>
<dbReference type="EMBL" id="PZQS01000002">
    <property type="protein sequence ID" value="PVD36743.1"/>
    <property type="molecule type" value="Genomic_DNA"/>
</dbReference>
<evidence type="ECO:0000256" key="1">
    <source>
        <dbReference type="ARBA" id="ARBA00022737"/>
    </source>
</evidence>
<dbReference type="PANTHER" id="PTHR24111:SF0">
    <property type="entry name" value="LEUCINE-RICH REPEAT-CONTAINING PROTEIN"/>
    <property type="match status" value="1"/>
</dbReference>
<evidence type="ECO:0008006" key="4">
    <source>
        <dbReference type="Google" id="ProtNLM"/>
    </source>
</evidence>
<dbReference type="OrthoDB" id="272549at2759"/>
<dbReference type="SUPFAM" id="SSF52047">
    <property type="entry name" value="RNI-like"/>
    <property type="match status" value="1"/>
</dbReference>
<gene>
    <name evidence="2" type="ORF">C0Q70_03733</name>
</gene>
<name>A0A2T7PTI6_POMCA</name>
<keyword evidence="1" id="KW-0677">Repeat</keyword>
<dbReference type="Proteomes" id="UP000245119">
    <property type="component" value="Linkage Group LG2"/>
</dbReference>
<sequence length="263" mass="29214">MLKVLLLNGNKIDNKGGMSFAQALQINTTLEHLDVGEADLRMESTVALATVLRNNTSIRVIDVSRPLLTTVQEEPVVHFANMLKNFTLTYLDLSCNRITRDGVKELAKVLKLNTALCILDLGFNRLEDDGAMHIAEALASLNTNLRCLSVVSNNIGSMGLCAIADAMKTNTTLTNVFIWGNKLEEPVCIAFDSLIKTGRLDLRNTDVKPYIVDGITYLCELSHGIRRNFYYGPTYGEDVPDWQVRGLNPRSVKLDDDMTSLFD</sequence>
<dbReference type="InterPro" id="IPR032675">
    <property type="entry name" value="LRR_dom_sf"/>
</dbReference>
<dbReference type="InterPro" id="IPR001611">
    <property type="entry name" value="Leu-rich_rpt"/>
</dbReference>